<organism evidence="1 2">
    <name type="scientific">Burkholderia thailandensis</name>
    <dbReference type="NCBI Taxonomy" id="57975"/>
    <lineage>
        <taxon>Bacteria</taxon>
        <taxon>Pseudomonadati</taxon>
        <taxon>Pseudomonadota</taxon>
        <taxon>Betaproteobacteria</taxon>
        <taxon>Burkholderiales</taxon>
        <taxon>Burkholderiaceae</taxon>
        <taxon>Burkholderia</taxon>
        <taxon>pseudomallei group</taxon>
    </lineage>
</organism>
<comment type="caution">
    <text evidence="1">The sequence shown here is derived from an EMBL/GenBank/DDBJ whole genome shotgun (WGS) entry which is preliminary data.</text>
</comment>
<dbReference type="Proteomes" id="UP001272137">
    <property type="component" value="Unassembled WGS sequence"/>
</dbReference>
<evidence type="ECO:0000313" key="2">
    <source>
        <dbReference type="Proteomes" id="UP001272137"/>
    </source>
</evidence>
<proteinExistence type="predicted"/>
<protein>
    <submittedName>
        <fullName evidence="1">Uncharacterized protein</fullName>
    </submittedName>
</protein>
<dbReference type="AlphaFoldDB" id="A0AAW9D2F1"/>
<evidence type="ECO:0000313" key="1">
    <source>
        <dbReference type="EMBL" id="MDW9254274.1"/>
    </source>
</evidence>
<gene>
    <name evidence="1" type="ORF">C7S16_3694</name>
</gene>
<reference evidence="1" key="1">
    <citation type="submission" date="2018-08" db="EMBL/GenBank/DDBJ databases">
        <title>Identification of Burkholderia cepacia strains that express a Burkholderia pseudomallei-like capsular polysaccharide.</title>
        <authorList>
            <person name="Burtnick M.N."/>
            <person name="Vongsouvath M."/>
            <person name="Newton P."/>
            <person name="Wuthiekanun V."/>
            <person name="Limmathurotsakul D."/>
            <person name="Brett P.J."/>
            <person name="Chantratita N."/>
            <person name="Dance D.A."/>
        </authorList>
    </citation>
    <scope>NUCLEOTIDE SEQUENCE</scope>
    <source>
        <strain evidence="1">SBXCC001</strain>
    </source>
</reference>
<accession>A0AAW9D2F1</accession>
<dbReference type="EMBL" id="QXCT01000002">
    <property type="protein sequence ID" value="MDW9254274.1"/>
    <property type="molecule type" value="Genomic_DNA"/>
</dbReference>
<name>A0AAW9D2F1_BURTH</name>
<sequence length="66" mass="7237">MDENDLLIIAATRLNGRELVSNEAKQLALPQNIANSKIPAVCGMDGVQLACIDFLAYMKRSRAVYV</sequence>